<feature type="region of interest" description="Disordered" evidence="1">
    <location>
        <begin position="165"/>
        <end position="198"/>
    </location>
</feature>
<dbReference type="PRINTS" id="PR00348">
    <property type="entry name" value="UBIQUITIN"/>
</dbReference>
<reference evidence="3 4" key="1">
    <citation type="submission" date="2019-03" db="EMBL/GenBank/DDBJ databases">
        <title>Single cell metagenomics reveals metabolic interactions within the superorganism composed of flagellate Streblomastix strix and complex community of Bacteroidetes bacteria on its surface.</title>
        <authorList>
            <person name="Treitli S.C."/>
            <person name="Kolisko M."/>
            <person name="Husnik F."/>
            <person name="Keeling P."/>
            <person name="Hampl V."/>
        </authorList>
    </citation>
    <scope>NUCLEOTIDE SEQUENCE [LARGE SCALE GENOMIC DNA]</scope>
    <source>
        <strain evidence="3">ST1C</strain>
    </source>
</reference>
<dbReference type="FunFam" id="3.10.20.90:FF:000005">
    <property type="entry name" value="Polyubiquitin 11"/>
    <property type="match status" value="1"/>
</dbReference>
<accession>A0A5J4QGY5</accession>
<dbReference type="Pfam" id="PF00240">
    <property type="entry name" value="ubiquitin"/>
    <property type="match status" value="2"/>
</dbReference>
<feature type="domain" description="Ubiquitin-like" evidence="2">
    <location>
        <begin position="57"/>
        <end position="128"/>
    </location>
</feature>
<dbReference type="InterPro" id="IPR050158">
    <property type="entry name" value="Ubiquitin_ubiquitin-like"/>
</dbReference>
<dbReference type="SMART" id="SM00213">
    <property type="entry name" value="UBQ"/>
    <property type="match status" value="2"/>
</dbReference>
<proteinExistence type="predicted"/>
<dbReference type="EMBL" id="SNRW01045422">
    <property type="protein sequence ID" value="KAA6320835.1"/>
    <property type="molecule type" value="Genomic_DNA"/>
</dbReference>
<dbReference type="SUPFAM" id="SSF54236">
    <property type="entry name" value="Ubiquitin-like"/>
    <property type="match status" value="2"/>
</dbReference>
<dbReference type="OrthoDB" id="199599at2759"/>
<feature type="non-terminal residue" evidence="3">
    <location>
        <position position="1"/>
    </location>
</feature>
<dbReference type="PROSITE" id="PS50053">
    <property type="entry name" value="UBIQUITIN_2"/>
    <property type="match status" value="2"/>
</dbReference>
<name>A0A5J4QGY5_9EUKA</name>
<sequence>DSVQILKEKIKIKVGIPAEEQVLTFAGKKLEDVGNLTDYNIQPESTVDLELRLLGGMQIFVMTLTNKRIALEVEDADTIESVKQKIQDKEGIPPDQQRLIFVGRQLEDGRCLQDYNIQKEATLHLVLRLHEQLDNKKKQDINEYEKQIEEEQRRKALELEEQKRKALEEEEQTKALEEEQRRKALEEEQRRKQLEKVQKRRALEEEYRRKALEEQQRKQIEEEQK</sequence>
<evidence type="ECO:0000313" key="3">
    <source>
        <dbReference type="EMBL" id="KAA6320835.1"/>
    </source>
</evidence>
<dbReference type="InterPro" id="IPR019956">
    <property type="entry name" value="Ubiquitin_dom"/>
</dbReference>
<dbReference type="PROSITE" id="PS00299">
    <property type="entry name" value="UBIQUITIN_1"/>
    <property type="match status" value="1"/>
</dbReference>
<organism evidence="3 4">
    <name type="scientific">Streblomastix strix</name>
    <dbReference type="NCBI Taxonomy" id="222440"/>
    <lineage>
        <taxon>Eukaryota</taxon>
        <taxon>Metamonada</taxon>
        <taxon>Preaxostyla</taxon>
        <taxon>Oxymonadida</taxon>
        <taxon>Streblomastigidae</taxon>
        <taxon>Streblomastix</taxon>
    </lineage>
</organism>
<dbReference type="InterPro" id="IPR000626">
    <property type="entry name" value="Ubiquitin-like_dom"/>
</dbReference>
<evidence type="ECO:0000313" key="4">
    <source>
        <dbReference type="Proteomes" id="UP000324800"/>
    </source>
</evidence>
<comment type="caution">
    <text evidence="3">The sequence shown here is derived from an EMBL/GenBank/DDBJ whole genome shotgun (WGS) entry which is preliminary data.</text>
</comment>
<dbReference type="PANTHER" id="PTHR10666">
    <property type="entry name" value="UBIQUITIN"/>
    <property type="match status" value="1"/>
</dbReference>
<dbReference type="InterPro" id="IPR019954">
    <property type="entry name" value="Ubiquitin_CS"/>
</dbReference>
<protein>
    <submittedName>
        <fullName evidence="3">Putative Ubiquitin-60S ribosomal protein L40</fullName>
    </submittedName>
</protein>
<evidence type="ECO:0000259" key="2">
    <source>
        <dbReference type="PROSITE" id="PS50053"/>
    </source>
</evidence>
<dbReference type="Proteomes" id="UP000324800">
    <property type="component" value="Unassembled WGS sequence"/>
</dbReference>
<dbReference type="GO" id="GO:0005840">
    <property type="term" value="C:ribosome"/>
    <property type="evidence" value="ECO:0007669"/>
    <property type="project" value="UniProtKB-KW"/>
</dbReference>
<dbReference type="Gene3D" id="3.10.20.90">
    <property type="entry name" value="Phosphatidylinositol 3-kinase Catalytic Subunit, Chain A, domain 1"/>
    <property type="match status" value="2"/>
</dbReference>
<dbReference type="AlphaFoldDB" id="A0A5J4QGY5"/>
<evidence type="ECO:0000256" key="1">
    <source>
        <dbReference type="SAM" id="MobiDB-lite"/>
    </source>
</evidence>
<gene>
    <name evidence="3" type="ORF">EZS28_054634</name>
</gene>
<keyword evidence="3" id="KW-0689">Ribosomal protein</keyword>
<feature type="domain" description="Ubiquitin-like" evidence="2">
    <location>
        <begin position="1"/>
        <end position="56"/>
    </location>
</feature>
<feature type="non-terminal residue" evidence="3">
    <location>
        <position position="225"/>
    </location>
</feature>
<dbReference type="InterPro" id="IPR029071">
    <property type="entry name" value="Ubiquitin-like_domsf"/>
</dbReference>
<keyword evidence="3" id="KW-0687">Ribonucleoprotein</keyword>